<dbReference type="Pfam" id="PF00665">
    <property type="entry name" value="rve"/>
    <property type="match status" value="1"/>
</dbReference>
<evidence type="ECO:0008006" key="11">
    <source>
        <dbReference type="Google" id="ProtNLM"/>
    </source>
</evidence>
<evidence type="ECO:0000256" key="2">
    <source>
        <dbReference type="ARBA" id="ARBA00022750"/>
    </source>
</evidence>
<keyword evidence="4" id="KW-0479">Metal-binding</keyword>
<organism evidence="9 10">
    <name type="scientific">Pinctada imbricata</name>
    <name type="common">Atlantic pearl-oyster</name>
    <name type="synonym">Pinctada martensii</name>
    <dbReference type="NCBI Taxonomy" id="66713"/>
    <lineage>
        <taxon>Eukaryota</taxon>
        <taxon>Metazoa</taxon>
        <taxon>Spiralia</taxon>
        <taxon>Lophotrochozoa</taxon>
        <taxon>Mollusca</taxon>
        <taxon>Bivalvia</taxon>
        <taxon>Autobranchia</taxon>
        <taxon>Pteriomorphia</taxon>
        <taxon>Pterioida</taxon>
        <taxon>Pterioidea</taxon>
        <taxon>Pteriidae</taxon>
        <taxon>Pinctada</taxon>
    </lineage>
</organism>
<dbReference type="FunFam" id="1.10.340.70:FF:000003">
    <property type="entry name" value="Protein CBG25708"/>
    <property type="match status" value="1"/>
</dbReference>
<keyword evidence="4" id="KW-0863">Zinc-finger</keyword>
<dbReference type="Gene3D" id="3.30.420.10">
    <property type="entry name" value="Ribonuclease H-like superfamily/Ribonuclease H"/>
    <property type="match status" value="1"/>
</dbReference>
<evidence type="ECO:0000256" key="3">
    <source>
        <dbReference type="ARBA" id="ARBA00023125"/>
    </source>
</evidence>
<dbReference type="PROSITE" id="PS50994">
    <property type="entry name" value="INTEGRASE"/>
    <property type="match status" value="1"/>
</dbReference>
<dbReference type="InterPro" id="IPR041588">
    <property type="entry name" value="Integrase_H2C2"/>
</dbReference>
<dbReference type="GO" id="GO:0015074">
    <property type="term" value="P:DNA integration"/>
    <property type="evidence" value="ECO:0007669"/>
    <property type="project" value="InterPro"/>
</dbReference>
<dbReference type="InterPro" id="IPR012337">
    <property type="entry name" value="RNaseH-like_sf"/>
</dbReference>
<dbReference type="PANTHER" id="PTHR37984">
    <property type="entry name" value="PROTEIN CBG26694"/>
    <property type="match status" value="1"/>
</dbReference>
<keyword evidence="2" id="KW-0378">Hydrolase</keyword>
<feature type="domain" description="CCHC-type" evidence="6">
    <location>
        <begin position="231"/>
        <end position="245"/>
    </location>
</feature>
<dbReference type="SUPFAM" id="SSF53098">
    <property type="entry name" value="Ribonuclease H-like"/>
    <property type="match status" value="1"/>
</dbReference>
<dbReference type="InterPro" id="IPR043128">
    <property type="entry name" value="Rev_trsase/Diguanyl_cyclase"/>
</dbReference>
<dbReference type="GO" id="GO:0003677">
    <property type="term" value="F:DNA binding"/>
    <property type="evidence" value="ECO:0007669"/>
    <property type="project" value="UniProtKB-KW"/>
</dbReference>
<evidence type="ECO:0000259" key="8">
    <source>
        <dbReference type="PROSITE" id="PS50994"/>
    </source>
</evidence>
<dbReference type="Gene3D" id="3.30.70.270">
    <property type="match status" value="2"/>
</dbReference>
<dbReference type="GO" id="GO:0008270">
    <property type="term" value="F:zinc ion binding"/>
    <property type="evidence" value="ECO:0007669"/>
    <property type="project" value="UniProtKB-KW"/>
</dbReference>
<dbReference type="PROSITE" id="PS50158">
    <property type="entry name" value="ZF_CCHC"/>
    <property type="match status" value="2"/>
</dbReference>
<evidence type="ECO:0000256" key="4">
    <source>
        <dbReference type="PROSITE-ProRule" id="PRU00047"/>
    </source>
</evidence>
<dbReference type="CDD" id="cd01647">
    <property type="entry name" value="RT_LTR"/>
    <property type="match status" value="1"/>
</dbReference>
<evidence type="ECO:0000313" key="10">
    <source>
        <dbReference type="Proteomes" id="UP001186944"/>
    </source>
</evidence>
<dbReference type="InterPro" id="IPR043502">
    <property type="entry name" value="DNA/RNA_pol_sf"/>
</dbReference>
<dbReference type="FunFam" id="3.10.20.370:FF:000001">
    <property type="entry name" value="Retrovirus-related Pol polyprotein from transposon 17.6-like protein"/>
    <property type="match status" value="1"/>
</dbReference>
<comment type="caution">
    <text evidence="9">The sequence shown here is derived from an EMBL/GenBank/DDBJ whole genome shotgun (WGS) entry which is preliminary data.</text>
</comment>
<dbReference type="Gene3D" id="1.10.340.70">
    <property type="match status" value="1"/>
</dbReference>
<evidence type="ECO:0000259" key="7">
    <source>
        <dbReference type="PROSITE" id="PS50878"/>
    </source>
</evidence>
<dbReference type="Gene3D" id="4.10.60.10">
    <property type="entry name" value="Zinc finger, CCHC-type"/>
    <property type="match status" value="1"/>
</dbReference>
<reference evidence="9" key="1">
    <citation type="submission" date="2019-08" db="EMBL/GenBank/DDBJ databases">
        <title>The improved chromosome-level genome for the pearl oyster Pinctada fucata martensii using PacBio sequencing and Hi-C.</title>
        <authorList>
            <person name="Zheng Z."/>
        </authorList>
    </citation>
    <scope>NUCLEOTIDE SEQUENCE</scope>
    <source>
        <strain evidence="9">ZZ-2019</strain>
        <tissue evidence="9">Adductor muscle</tissue>
    </source>
</reference>
<sequence>MAAAGYIGKIEPFDESIETWTSYVERLDQYFAVNDINSEKKVPALLTLIGGKTYGLLRNLTAPDKPSTKTYAVITELLQKHLSPKPLVIAERYRFHKRNQRQDESVNDYVAELRKLSEHCAFRDLNDALRDRFVCGLKEDSIQKKLLSVADLTLAKALETAVAMEMAGKDAIELQRKQGEATVHKIDKGRGRTSYNAQQQKAPAMPPKKRCFRCRRKGHDPNECRFKDEICHKCKKKGHIVRACPLNFTKNGVKSLEDDYDEEDIAKLSVYCNTVQKGRNSDVIWIDLKIDGHCTKMELDTGSAVSVMSNEDFKSMFKGRKLTKTSLILRTYSGEKINPLGVISVHVTYKEQEADLDLYVVKTKGPALLGRDWLRNIRLDWPGIKTLSSGENYKHKLNQLLIKHSALFKPEIGSLKQIKAMLKLKEDASPKFCKARPVPYSLKPKIEAELQKLEEQGILSRVEVSDWATPIVPVVKKDGSVRICGDFKVTVNPALQVDQYPLPRIEDIFANLAGGEKFSKIDLRRAYLHMNLEEISKPLLTINTHKGLYRYNRMLYGVASAPAIWQRAIEQVLQGLPGVQCILDDMVITGRNDKEHIENLAKVLQRLEDFNLRVNKEKCEFFADRVAYCGHEIDKSGIWKSRDKIDAVIKTQAPGNVSQLRSFLGLINYYNRFLPNLASEMKPLHELLEKGKPWAWKTRQQEAFEKAKKLITSEPVLAHYDPQKEIRLACDASPYGLGAVLSHVFNDKTERPIAFISKSLSKAEQNYAQIDKEAIAIYWAVKKFYPYLFGRNFTLVTDHQPLTSIFNPSKSLPVTSASRLQRYAMFLSGFTYSIIYKNTKQHTNADALSRLPLKCENNKDFDAVDVFHTTQIETLPMTSETVANATRRDTVLSQVLLRVQEGWTEGENDKSLFSFYNRRHELSLHQNCLMWGIRVIIPSTLKKQVLELLHSSHPGVVKMKSLARSYVWWPGIDSDIERLAKECAGCQKQQNNPGKVYVHPWEWPSAPWQRVHIDFAGPFLDQNFFILVDAHSKWPEVIPMKRITTARTIEVLRTIFSRNGIPEQIVSDNGPQFTSAEFGQFMKNNAIRHYKSAPYHPATNGLAERFVQTFKRSIKSMKHDSMSLNKKIANFLLQYRNTPHTTTNESPAKLFVGRQLRSRLDLIRPNIQGKVDRANMNSAFGKKGKPVPSFKPGDHVIVRDYRGNKWINGTIESLLGPLNCTVKTDFGSLWKRHVDQIRKTECRNKTEFSETRYDERVPVTPCTISVPCNDTVSTGNDHNNVSESVSADIESESTDHNAEIKRYPTRERKAPKRLIEEI</sequence>
<dbReference type="Gene3D" id="3.10.20.370">
    <property type="match status" value="1"/>
</dbReference>
<dbReference type="SMART" id="SM00343">
    <property type="entry name" value="ZnF_C2HC"/>
    <property type="match status" value="2"/>
</dbReference>
<gene>
    <name evidence="9" type="ORF">FSP39_025210</name>
</gene>
<dbReference type="FunFam" id="3.30.420.10:FF:000063">
    <property type="entry name" value="Retrovirus-related Pol polyprotein from transposon 297-like Protein"/>
    <property type="match status" value="1"/>
</dbReference>
<dbReference type="Gene3D" id="2.40.70.10">
    <property type="entry name" value="Acid Proteases"/>
    <property type="match status" value="1"/>
</dbReference>
<feature type="domain" description="Integrase catalytic" evidence="8">
    <location>
        <begin position="1003"/>
        <end position="1155"/>
    </location>
</feature>
<keyword evidence="10" id="KW-1185">Reference proteome</keyword>
<evidence type="ECO:0000259" key="6">
    <source>
        <dbReference type="PROSITE" id="PS50158"/>
    </source>
</evidence>
<dbReference type="SUPFAM" id="SSF57756">
    <property type="entry name" value="Retrovirus zinc finger-like domains"/>
    <property type="match status" value="1"/>
</dbReference>
<dbReference type="InterPro" id="IPR001584">
    <property type="entry name" value="Integrase_cat-core"/>
</dbReference>
<dbReference type="Pfam" id="PF17919">
    <property type="entry name" value="RT_RNaseH_2"/>
    <property type="match status" value="1"/>
</dbReference>
<dbReference type="PANTHER" id="PTHR37984:SF14">
    <property type="entry name" value="RIBONUCLEASE H"/>
    <property type="match status" value="1"/>
</dbReference>
<feature type="domain" description="CCHC-type" evidence="6">
    <location>
        <begin position="210"/>
        <end position="225"/>
    </location>
</feature>
<accession>A0AA88XFG2</accession>
<dbReference type="InterPro" id="IPR041577">
    <property type="entry name" value="RT_RNaseH_2"/>
</dbReference>
<dbReference type="EMBL" id="VSWD01000014">
    <property type="protein sequence ID" value="KAK3083548.1"/>
    <property type="molecule type" value="Genomic_DNA"/>
</dbReference>
<dbReference type="InterPro" id="IPR050951">
    <property type="entry name" value="Retrovirus_Pol_polyprotein"/>
</dbReference>
<dbReference type="PROSITE" id="PS50878">
    <property type="entry name" value="RT_POL"/>
    <property type="match status" value="1"/>
</dbReference>
<dbReference type="InterPro" id="IPR000477">
    <property type="entry name" value="RT_dom"/>
</dbReference>
<dbReference type="Proteomes" id="UP001186944">
    <property type="component" value="Unassembled WGS sequence"/>
</dbReference>
<dbReference type="InterPro" id="IPR036397">
    <property type="entry name" value="RNaseH_sf"/>
</dbReference>
<evidence type="ECO:0000256" key="1">
    <source>
        <dbReference type="ARBA" id="ARBA00022670"/>
    </source>
</evidence>
<dbReference type="FunFam" id="3.30.70.270:FF:000026">
    <property type="entry name" value="Transposon Ty3-G Gag-Pol polyprotein"/>
    <property type="match status" value="1"/>
</dbReference>
<dbReference type="GO" id="GO:0006508">
    <property type="term" value="P:proteolysis"/>
    <property type="evidence" value="ECO:0007669"/>
    <property type="project" value="UniProtKB-KW"/>
</dbReference>
<proteinExistence type="predicted"/>
<evidence type="ECO:0000313" key="9">
    <source>
        <dbReference type="EMBL" id="KAK3083548.1"/>
    </source>
</evidence>
<protein>
    <recommendedName>
        <fullName evidence="11">Endonuclease</fullName>
    </recommendedName>
</protein>
<name>A0AA88XFG2_PINIB</name>
<feature type="region of interest" description="Disordered" evidence="5">
    <location>
        <begin position="1285"/>
        <end position="1318"/>
    </location>
</feature>
<dbReference type="Pfam" id="PF00078">
    <property type="entry name" value="RVT_1"/>
    <property type="match status" value="1"/>
</dbReference>
<keyword evidence="2" id="KW-0064">Aspartyl protease</keyword>
<dbReference type="InterPro" id="IPR021109">
    <property type="entry name" value="Peptidase_aspartic_dom_sf"/>
</dbReference>
<dbReference type="SUPFAM" id="SSF56672">
    <property type="entry name" value="DNA/RNA polymerases"/>
    <property type="match status" value="1"/>
</dbReference>
<dbReference type="GO" id="GO:0004190">
    <property type="term" value="F:aspartic-type endopeptidase activity"/>
    <property type="evidence" value="ECO:0007669"/>
    <property type="project" value="UniProtKB-KW"/>
</dbReference>
<dbReference type="Gene3D" id="3.10.10.10">
    <property type="entry name" value="HIV Type 1 Reverse Transcriptase, subunit A, domain 1"/>
    <property type="match status" value="1"/>
</dbReference>
<dbReference type="InterPro" id="IPR001878">
    <property type="entry name" value="Znf_CCHC"/>
</dbReference>
<dbReference type="Pfam" id="PF17921">
    <property type="entry name" value="Integrase_H2C2"/>
    <property type="match status" value="1"/>
</dbReference>
<dbReference type="SUPFAM" id="SSF50630">
    <property type="entry name" value="Acid proteases"/>
    <property type="match status" value="1"/>
</dbReference>
<feature type="domain" description="Reverse transcriptase" evidence="7">
    <location>
        <begin position="455"/>
        <end position="633"/>
    </location>
</feature>
<keyword evidence="4" id="KW-0862">Zinc</keyword>
<dbReference type="CDD" id="cd09274">
    <property type="entry name" value="RNase_HI_RT_Ty3"/>
    <property type="match status" value="1"/>
</dbReference>
<dbReference type="InterPro" id="IPR036875">
    <property type="entry name" value="Znf_CCHC_sf"/>
</dbReference>
<keyword evidence="1" id="KW-0645">Protease</keyword>
<feature type="compositionally biased region" description="Basic and acidic residues" evidence="5">
    <location>
        <begin position="1293"/>
        <end position="1318"/>
    </location>
</feature>
<evidence type="ECO:0000256" key="5">
    <source>
        <dbReference type="SAM" id="MobiDB-lite"/>
    </source>
</evidence>
<keyword evidence="3" id="KW-0238">DNA-binding</keyword>